<feature type="transmembrane region" description="Helical" evidence="1">
    <location>
        <begin position="51"/>
        <end position="78"/>
    </location>
</feature>
<dbReference type="Pfam" id="PF20151">
    <property type="entry name" value="DUF6533"/>
    <property type="match status" value="1"/>
</dbReference>
<evidence type="ECO:0000259" key="2">
    <source>
        <dbReference type="Pfam" id="PF20151"/>
    </source>
</evidence>
<feature type="domain" description="DUF6533" evidence="2">
    <location>
        <begin position="22"/>
        <end position="67"/>
    </location>
</feature>
<organism evidence="3 4">
    <name type="scientific">Suillus luteus UH-Slu-Lm8-n1</name>
    <dbReference type="NCBI Taxonomy" id="930992"/>
    <lineage>
        <taxon>Eukaryota</taxon>
        <taxon>Fungi</taxon>
        <taxon>Dikarya</taxon>
        <taxon>Basidiomycota</taxon>
        <taxon>Agaricomycotina</taxon>
        <taxon>Agaricomycetes</taxon>
        <taxon>Agaricomycetidae</taxon>
        <taxon>Boletales</taxon>
        <taxon>Suillineae</taxon>
        <taxon>Suillaceae</taxon>
        <taxon>Suillus</taxon>
    </lineage>
</organism>
<dbReference type="OrthoDB" id="3242409at2759"/>
<dbReference type="Proteomes" id="UP000054485">
    <property type="component" value="Unassembled WGS sequence"/>
</dbReference>
<keyword evidence="4" id="KW-1185">Reference proteome</keyword>
<dbReference type="AlphaFoldDB" id="A0A0D0ANF5"/>
<evidence type="ECO:0000313" key="4">
    <source>
        <dbReference type="Proteomes" id="UP000054485"/>
    </source>
</evidence>
<keyword evidence="1" id="KW-0812">Transmembrane</keyword>
<accession>A0A0D0ANF5</accession>
<evidence type="ECO:0000256" key="1">
    <source>
        <dbReference type="SAM" id="Phobius"/>
    </source>
</evidence>
<keyword evidence="1" id="KW-0472">Membrane</keyword>
<feature type="transmembrane region" description="Helical" evidence="1">
    <location>
        <begin position="178"/>
        <end position="198"/>
    </location>
</feature>
<feature type="transmembrane region" description="Helical" evidence="1">
    <location>
        <begin position="124"/>
        <end position="146"/>
    </location>
</feature>
<feature type="transmembrane region" description="Helical" evidence="1">
    <location>
        <begin position="219"/>
        <end position="240"/>
    </location>
</feature>
<reference evidence="4" key="2">
    <citation type="submission" date="2015-01" db="EMBL/GenBank/DDBJ databases">
        <title>Evolutionary Origins and Diversification of the Mycorrhizal Mutualists.</title>
        <authorList>
            <consortium name="DOE Joint Genome Institute"/>
            <consortium name="Mycorrhizal Genomics Consortium"/>
            <person name="Kohler A."/>
            <person name="Kuo A."/>
            <person name="Nagy L.G."/>
            <person name="Floudas D."/>
            <person name="Copeland A."/>
            <person name="Barry K.W."/>
            <person name="Cichocki N."/>
            <person name="Veneault-Fourrey C."/>
            <person name="LaButti K."/>
            <person name="Lindquist E.A."/>
            <person name="Lipzen A."/>
            <person name="Lundell T."/>
            <person name="Morin E."/>
            <person name="Murat C."/>
            <person name="Riley R."/>
            <person name="Ohm R."/>
            <person name="Sun H."/>
            <person name="Tunlid A."/>
            <person name="Henrissat B."/>
            <person name="Grigoriev I.V."/>
            <person name="Hibbett D.S."/>
            <person name="Martin F."/>
        </authorList>
    </citation>
    <scope>NUCLEOTIDE SEQUENCE [LARGE SCALE GENOMIC DNA]</scope>
    <source>
        <strain evidence="4">UH-Slu-Lm8-n1</strain>
    </source>
</reference>
<proteinExistence type="predicted"/>
<dbReference type="InParanoid" id="A0A0D0ANF5"/>
<dbReference type="InterPro" id="IPR045340">
    <property type="entry name" value="DUF6533"/>
</dbReference>
<dbReference type="STRING" id="930992.A0A0D0ANF5"/>
<name>A0A0D0ANF5_9AGAM</name>
<sequence length="313" mass="35121">MTLVSDNPIWWPFIDWALMYSYFMVGSFAAVVYDWALTFGQEVELVWKQRWSLMSVMYLCVRYVGILYAILYTSWYLVFSTTQTDASSNVIYFIQAWMPIVINTFLGVIMTTRIYAMYQGSKKILVFLIVVLLASTIASGVMLVMANLTTVGEEWILSGFHICGYSLDAAGIALNREILIPTSIWEILVFFLAVWIVIKHFRELRQLPTGSTTGGFFKVLAQSHALYFAVFAAVSAFYLGSLSPKFSLATVENGAYFGILDISQVLQMFVMGPRLILSVRDYNAKLVSNSDEGTCLSTVAFQERGDVSTSGDV</sequence>
<feature type="transmembrane region" description="Helical" evidence="1">
    <location>
        <begin position="90"/>
        <end position="112"/>
    </location>
</feature>
<feature type="transmembrane region" description="Helical" evidence="1">
    <location>
        <begin position="255"/>
        <end position="277"/>
    </location>
</feature>
<dbReference type="HOGENOM" id="CLU_057751_0_0_1"/>
<feature type="transmembrane region" description="Helical" evidence="1">
    <location>
        <begin position="20"/>
        <end position="39"/>
    </location>
</feature>
<evidence type="ECO:0000313" key="3">
    <source>
        <dbReference type="EMBL" id="KIK39504.1"/>
    </source>
</evidence>
<gene>
    <name evidence="3" type="ORF">CY34DRAFT_808187</name>
</gene>
<protein>
    <recommendedName>
        <fullName evidence="2">DUF6533 domain-containing protein</fullName>
    </recommendedName>
</protein>
<keyword evidence="1" id="KW-1133">Transmembrane helix</keyword>
<dbReference type="EMBL" id="KN835339">
    <property type="protein sequence ID" value="KIK39504.1"/>
    <property type="molecule type" value="Genomic_DNA"/>
</dbReference>
<reference evidence="3 4" key="1">
    <citation type="submission" date="2014-04" db="EMBL/GenBank/DDBJ databases">
        <authorList>
            <consortium name="DOE Joint Genome Institute"/>
            <person name="Kuo A."/>
            <person name="Ruytinx J."/>
            <person name="Rineau F."/>
            <person name="Colpaert J."/>
            <person name="Kohler A."/>
            <person name="Nagy L.G."/>
            <person name="Floudas D."/>
            <person name="Copeland A."/>
            <person name="Barry K.W."/>
            <person name="Cichocki N."/>
            <person name="Veneault-Fourrey C."/>
            <person name="LaButti K."/>
            <person name="Lindquist E.A."/>
            <person name="Lipzen A."/>
            <person name="Lundell T."/>
            <person name="Morin E."/>
            <person name="Murat C."/>
            <person name="Sun H."/>
            <person name="Tunlid A."/>
            <person name="Henrissat B."/>
            <person name="Grigoriev I.V."/>
            <person name="Hibbett D.S."/>
            <person name="Martin F."/>
            <person name="Nordberg H.P."/>
            <person name="Cantor M.N."/>
            <person name="Hua S.X."/>
        </authorList>
    </citation>
    <scope>NUCLEOTIDE SEQUENCE [LARGE SCALE GENOMIC DNA]</scope>
    <source>
        <strain evidence="3 4">UH-Slu-Lm8-n1</strain>
    </source>
</reference>